<dbReference type="EMBL" id="FQUH01000007">
    <property type="protein sequence ID" value="SHF26619.1"/>
    <property type="molecule type" value="Genomic_DNA"/>
</dbReference>
<dbReference type="GO" id="GO:0003677">
    <property type="term" value="F:DNA binding"/>
    <property type="evidence" value="ECO:0007669"/>
    <property type="project" value="InterPro"/>
</dbReference>
<sequence>MYSVALNHTDFDVYSLPDGDYPMPADDTVVSLDKSFSPVSYFKDEKWDFNDFFNTNGAPKSQYIFRFPKGKHNAKLLLELKQRAYFLVWGGKGRLLDVGNPFRKIESCFNIIRYTEKILRCFKNTQINHLSMLSNELVFNQVLQELSVKSEAVSLLTLKQLNILSSLNSYFPENRHYELGIPEGKTINQVAKKYSLTGKGHYPTVIPVIYEQLMGHLINDVEAAFLDLDILNNVKKFAQNKNITERKAVETFKVYESACFVTCSAFTGMRISELQCITHDSYKEIEVEGITLPTLRSWTRKLEKISREDVWACSPICQKALSVLRELNSDHRSEKNNIHISPRFSFESQAKTGNNIKCSKKEVLLNTKGLSDLFKFYSNHINIQYIPSTMNEAYSLLNPVISERYEPRKQREDETIYWHFSSHSLRRSFAHFVVGNGLVSLASLKQQFKHIHLSMTAIYASHSDVLTLLGIENQASIKRDIEQAEEVAHIKYLKDMVEHPEEQSGGFMKAFEGDPRVMTEKEFEALAKKTKGANKTTGYGRCFAGVKCKLAHIFEPSNCVAEDCENLNINKEEAFRWQKRHRSLCFNIEKMKKLGLFNRNTLARELTDIRAAEKVMFEHGIDFNRFELGSL</sequence>
<proteinExistence type="predicted"/>
<dbReference type="Proteomes" id="UP000184159">
    <property type="component" value="Unassembled WGS sequence"/>
</dbReference>
<accession>A0A1M5A8Q0</accession>
<dbReference type="InterPro" id="IPR013762">
    <property type="entry name" value="Integrase-like_cat_sf"/>
</dbReference>
<keyword evidence="3" id="KW-1185">Reference proteome</keyword>
<dbReference type="SUPFAM" id="SSF56349">
    <property type="entry name" value="DNA breaking-rejoining enzymes"/>
    <property type="match status" value="1"/>
</dbReference>
<dbReference type="Gene3D" id="1.10.443.10">
    <property type="entry name" value="Intergrase catalytic core"/>
    <property type="match status" value="1"/>
</dbReference>
<evidence type="ECO:0000256" key="1">
    <source>
        <dbReference type="ARBA" id="ARBA00023172"/>
    </source>
</evidence>
<organism evidence="2 3">
    <name type="scientific">Vibrio gazogenes DSM 21264 = NBRC 103151</name>
    <dbReference type="NCBI Taxonomy" id="1123492"/>
    <lineage>
        <taxon>Bacteria</taxon>
        <taxon>Pseudomonadati</taxon>
        <taxon>Pseudomonadota</taxon>
        <taxon>Gammaproteobacteria</taxon>
        <taxon>Vibrionales</taxon>
        <taxon>Vibrionaceae</taxon>
        <taxon>Vibrio</taxon>
    </lineage>
</organism>
<dbReference type="AlphaFoldDB" id="A0A1M5A8Q0"/>
<dbReference type="GO" id="GO:0015074">
    <property type="term" value="P:DNA integration"/>
    <property type="evidence" value="ECO:0007669"/>
    <property type="project" value="InterPro"/>
</dbReference>
<name>A0A1M5A8Q0_VIBGA</name>
<protein>
    <submittedName>
        <fullName evidence="2">Phage integrase family protein</fullName>
    </submittedName>
</protein>
<dbReference type="RefSeq" id="WP_072958321.1">
    <property type="nucleotide sequence ID" value="NZ_FQUH01000007.1"/>
</dbReference>
<dbReference type="InterPro" id="IPR011010">
    <property type="entry name" value="DNA_brk_join_enz"/>
</dbReference>
<evidence type="ECO:0000313" key="3">
    <source>
        <dbReference type="Proteomes" id="UP000184159"/>
    </source>
</evidence>
<dbReference type="GO" id="GO:0006310">
    <property type="term" value="P:DNA recombination"/>
    <property type="evidence" value="ECO:0007669"/>
    <property type="project" value="UniProtKB-KW"/>
</dbReference>
<evidence type="ECO:0000313" key="2">
    <source>
        <dbReference type="EMBL" id="SHF26619.1"/>
    </source>
</evidence>
<keyword evidence="1" id="KW-0233">DNA recombination</keyword>
<gene>
    <name evidence="2" type="ORF">SAMN02745781_01858</name>
</gene>
<reference evidence="3" key="1">
    <citation type="submission" date="2016-11" db="EMBL/GenBank/DDBJ databases">
        <authorList>
            <person name="Varghese N."/>
            <person name="Submissions S."/>
        </authorList>
    </citation>
    <scope>NUCLEOTIDE SEQUENCE [LARGE SCALE GENOMIC DNA]</scope>
    <source>
        <strain evidence="3">DSM 21264</strain>
    </source>
</reference>